<evidence type="ECO:0000313" key="5">
    <source>
        <dbReference type="Proteomes" id="UP000279336"/>
    </source>
</evidence>
<evidence type="ECO:0000313" key="4">
    <source>
        <dbReference type="EMBL" id="RLP08619.1"/>
    </source>
</evidence>
<feature type="domain" description="Nitroreductase" evidence="3">
    <location>
        <begin position="9"/>
        <end position="64"/>
    </location>
</feature>
<comment type="caution">
    <text evidence="4">The sequence shown here is derived from an EMBL/GenBank/DDBJ whole genome shotgun (WGS) entry which is preliminary data.</text>
</comment>
<sequence>MNEMTPLLTERWSTRGFDPTHVVSAEQIDRMLEAARWAPSAMNRQPWAFVVGRRGEPVYERLEKLATGASDWALGASALLLTAYRSAGNDPDYALYDLGGAVAHMSVQAEAMGLHVRQFASYDHEGARTEFGIGQDWTPVTMLAVGIAASGLSPAGRERKDISELTPWQ</sequence>
<keyword evidence="2" id="KW-0560">Oxidoreductase</keyword>
<dbReference type="AlphaFoldDB" id="A0A8B3FQW0"/>
<protein>
    <submittedName>
        <fullName evidence="4">Nitroreductase</fullName>
    </submittedName>
</protein>
<dbReference type="SUPFAM" id="SSF55469">
    <property type="entry name" value="FMN-dependent nitroreductase-like"/>
    <property type="match status" value="1"/>
</dbReference>
<organism evidence="4 5">
    <name type="scientific">Propionibacterium australiense</name>
    <dbReference type="NCBI Taxonomy" id="119981"/>
    <lineage>
        <taxon>Bacteria</taxon>
        <taxon>Bacillati</taxon>
        <taxon>Actinomycetota</taxon>
        <taxon>Actinomycetes</taxon>
        <taxon>Propionibacteriales</taxon>
        <taxon>Propionibacteriaceae</taxon>
        <taxon>Propionibacterium</taxon>
    </lineage>
</organism>
<dbReference type="PANTHER" id="PTHR43673">
    <property type="entry name" value="NAD(P)H NITROREDUCTASE YDGI-RELATED"/>
    <property type="match status" value="1"/>
</dbReference>
<dbReference type="EMBL" id="RCIW01000013">
    <property type="protein sequence ID" value="RLP08619.1"/>
    <property type="molecule type" value="Genomic_DNA"/>
</dbReference>
<evidence type="ECO:0000259" key="3">
    <source>
        <dbReference type="Pfam" id="PF00881"/>
    </source>
</evidence>
<dbReference type="RefSeq" id="WP_121588235.1">
    <property type="nucleotide sequence ID" value="NZ_RCIW01000013.1"/>
</dbReference>
<comment type="similarity">
    <text evidence="1">Belongs to the nitroreductase family.</text>
</comment>
<dbReference type="OrthoDB" id="9802510at2"/>
<dbReference type="PANTHER" id="PTHR43673:SF10">
    <property type="entry name" value="NADH DEHYDROGENASE_NAD(P)H NITROREDUCTASE XCC3605-RELATED"/>
    <property type="match status" value="1"/>
</dbReference>
<accession>A0A8B3FQW0</accession>
<dbReference type="GO" id="GO:0016491">
    <property type="term" value="F:oxidoreductase activity"/>
    <property type="evidence" value="ECO:0007669"/>
    <property type="project" value="UniProtKB-KW"/>
</dbReference>
<gene>
    <name evidence="4" type="ORF">D7U36_09265</name>
</gene>
<evidence type="ECO:0000256" key="2">
    <source>
        <dbReference type="ARBA" id="ARBA00023002"/>
    </source>
</evidence>
<reference evidence="4 5" key="1">
    <citation type="submission" date="2018-10" db="EMBL/GenBank/DDBJ databases">
        <title>Propionibacterium australiense Genome Sequencing and Assembly.</title>
        <authorList>
            <person name="Bernier A.-M."/>
            <person name="Bernard K."/>
        </authorList>
    </citation>
    <scope>NUCLEOTIDE SEQUENCE [LARGE SCALE GENOMIC DNA]</scope>
    <source>
        <strain evidence="4 5">NML98A078</strain>
    </source>
</reference>
<dbReference type="Proteomes" id="UP000279336">
    <property type="component" value="Unassembled WGS sequence"/>
</dbReference>
<name>A0A8B3FQW0_9ACTN</name>
<dbReference type="InterPro" id="IPR029479">
    <property type="entry name" value="Nitroreductase"/>
</dbReference>
<dbReference type="Pfam" id="PF00881">
    <property type="entry name" value="Nitroreductase"/>
    <property type="match status" value="1"/>
</dbReference>
<evidence type="ECO:0000256" key="1">
    <source>
        <dbReference type="ARBA" id="ARBA00007118"/>
    </source>
</evidence>
<dbReference type="InterPro" id="IPR000415">
    <property type="entry name" value="Nitroreductase-like"/>
</dbReference>
<proteinExistence type="inferred from homology"/>
<dbReference type="Gene3D" id="3.40.109.10">
    <property type="entry name" value="NADH Oxidase"/>
    <property type="match status" value="2"/>
</dbReference>